<organism evidence="17 18">
    <name type="scientific">Cladophialophora yegresii CBS 114405</name>
    <dbReference type="NCBI Taxonomy" id="1182544"/>
    <lineage>
        <taxon>Eukaryota</taxon>
        <taxon>Fungi</taxon>
        <taxon>Dikarya</taxon>
        <taxon>Ascomycota</taxon>
        <taxon>Pezizomycotina</taxon>
        <taxon>Eurotiomycetes</taxon>
        <taxon>Chaetothyriomycetidae</taxon>
        <taxon>Chaetothyriales</taxon>
        <taxon>Herpotrichiellaceae</taxon>
        <taxon>Cladophialophora</taxon>
    </lineage>
</organism>
<name>W9WN38_9EURO</name>
<keyword evidence="5" id="KW-0964">Secreted</keyword>
<keyword evidence="6 15" id="KW-0732">Signal</keyword>
<evidence type="ECO:0000256" key="13">
    <source>
        <dbReference type="RuleBase" id="RU000675"/>
    </source>
</evidence>
<evidence type="ECO:0000256" key="2">
    <source>
        <dbReference type="ARBA" id="ARBA00004613"/>
    </source>
</evidence>
<dbReference type="InterPro" id="IPR025972">
    <property type="entry name" value="BetaGal_dom3"/>
</dbReference>
<evidence type="ECO:0000256" key="10">
    <source>
        <dbReference type="ARBA" id="ARBA00023277"/>
    </source>
</evidence>
<dbReference type="SUPFAM" id="SSF117100">
    <property type="entry name" value="Beta-galactosidase LacA, domain 3"/>
    <property type="match status" value="1"/>
</dbReference>
<comment type="catalytic activity">
    <reaction evidence="1 13">
        <text>Hydrolysis of terminal non-reducing beta-D-galactose residues in beta-D-galactosides.</text>
        <dbReference type="EC" id="3.2.1.23"/>
    </reaction>
</comment>
<dbReference type="GO" id="GO:0005576">
    <property type="term" value="C:extracellular region"/>
    <property type="evidence" value="ECO:0007669"/>
    <property type="project" value="UniProtKB-SubCell"/>
</dbReference>
<proteinExistence type="inferred from homology"/>
<dbReference type="Pfam" id="PF01301">
    <property type="entry name" value="Glyco_hydro_35"/>
    <property type="match status" value="1"/>
</dbReference>
<feature type="signal peptide" evidence="15">
    <location>
        <begin position="1"/>
        <end position="20"/>
    </location>
</feature>
<dbReference type="GO" id="GO:0000272">
    <property type="term" value="P:polysaccharide catabolic process"/>
    <property type="evidence" value="ECO:0007669"/>
    <property type="project" value="UniProtKB-KW"/>
</dbReference>
<keyword evidence="12" id="KW-0624">Polysaccharide degradation</keyword>
<dbReference type="OrthoDB" id="1657402at2759"/>
<dbReference type="InterPro" id="IPR037110">
    <property type="entry name" value="Betagal_dom2_sf"/>
</dbReference>
<dbReference type="Gene3D" id="2.60.120.260">
    <property type="entry name" value="Galactose-binding domain-like"/>
    <property type="match status" value="2"/>
</dbReference>
<dbReference type="InterPro" id="IPR019801">
    <property type="entry name" value="Glyco_hydro_35_CS"/>
</dbReference>
<dbReference type="PRINTS" id="PR00742">
    <property type="entry name" value="GLHYDRLASE35"/>
</dbReference>
<comment type="similarity">
    <text evidence="3 14">Belongs to the glycosyl hydrolase 35 family.</text>
</comment>
<evidence type="ECO:0000313" key="17">
    <source>
        <dbReference type="EMBL" id="EXJ59829.1"/>
    </source>
</evidence>
<comment type="subcellular location">
    <subcellularLocation>
        <location evidence="2">Secreted</location>
    </subcellularLocation>
</comment>
<dbReference type="Gene3D" id="3.20.20.80">
    <property type="entry name" value="Glycosidases"/>
    <property type="match status" value="1"/>
</dbReference>
<dbReference type="FunFam" id="2.60.390.10:FF:000001">
    <property type="entry name" value="Beta-galactosidase A"/>
    <property type="match status" value="1"/>
</dbReference>
<evidence type="ECO:0000256" key="1">
    <source>
        <dbReference type="ARBA" id="ARBA00001412"/>
    </source>
</evidence>
<reference evidence="17 18" key="1">
    <citation type="submission" date="2013-03" db="EMBL/GenBank/DDBJ databases">
        <title>The Genome Sequence of Cladophialophora yegresii CBS 114405.</title>
        <authorList>
            <consortium name="The Broad Institute Genomics Platform"/>
            <person name="Cuomo C."/>
            <person name="de Hoog S."/>
            <person name="Gorbushina A."/>
            <person name="Walker B."/>
            <person name="Young S.K."/>
            <person name="Zeng Q."/>
            <person name="Gargeya S."/>
            <person name="Fitzgerald M."/>
            <person name="Haas B."/>
            <person name="Abouelleil A."/>
            <person name="Allen A.W."/>
            <person name="Alvarado L."/>
            <person name="Arachchi H.M."/>
            <person name="Berlin A.M."/>
            <person name="Chapman S.B."/>
            <person name="Gainer-Dewar J."/>
            <person name="Goldberg J."/>
            <person name="Griggs A."/>
            <person name="Gujja S."/>
            <person name="Hansen M."/>
            <person name="Howarth C."/>
            <person name="Imamovic A."/>
            <person name="Ireland A."/>
            <person name="Larimer J."/>
            <person name="McCowan C."/>
            <person name="Murphy C."/>
            <person name="Pearson M."/>
            <person name="Poon T.W."/>
            <person name="Priest M."/>
            <person name="Roberts A."/>
            <person name="Saif S."/>
            <person name="Shea T."/>
            <person name="Sisk P."/>
            <person name="Sykes S."/>
            <person name="Wortman J."/>
            <person name="Nusbaum C."/>
            <person name="Birren B."/>
        </authorList>
    </citation>
    <scope>NUCLEOTIDE SEQUENCE [LARGE SCALE GENOMIC DNA]</scope>
    <source>
        <strain evidence="17 18">CBS 114405</strain>
    </source>
</reference>
<keyword evidence="11 13" id="KW-0326">Glycosidase</keyword>
<dbReference type="GO" id="GO:0004565">
    <property type="term" value="F:beta-galactosidase activity"/>
    <property type="evidence" value="ECO:0007669"/>
    <property type="project" value="UniProtKB-EC"/>
</dbReference>
<dbReference type="PROSITE" id="PS01182">
    <property type="entry name" value="GLYCOSYL_HYDROL_F35"/>
    <property type="match status" value="1"/>
</dbReference>
<dbReference type="SMART" id="SM01029">
    <property type="entry name" value="BetaGal_dom2"/>
    <property type="match status" value="1"/>
</dbReference>
<dbReference type="Pfam" id="PF13363">
    <property type="entry name" value="BetaGal_dom3"/>
    <property type="match status" value="1"/>
</dbReference>
<dbReference type="PANTHER" id="PTHR23421">
    <property type="entry name" value="BETA-GALACTOSIDASE RELATED"/>
    <property type="match status" value="1"/>
</dbReference>
<dbReference type="Gene3D" id="2.60.390.10">
    <property type="entry name" value="Beta-galactosidase, domain 3"/>
    <property type="match status" value="1"/>
</dbReference>
<evidence type="ECO:0000256" key="5">
    <source>
        <dbReference type="ARBA" id="ARBA00022525"/>
    </source>
</evidence>
<keyword evidence="10" id="KW-0119">Carbohydrate metabolism</keyword>
<feature type="chain" id="PRO_5004934494" description="Beta-galactosidase" evidence="15">
    <location>
        <begin position="21"/>
        <end position="1013"/>
    </location>
</feature>
<dbReference type="SUPFAM" id="SSF51445">
    <property type="entry name" value="(Trans)glycosidases"/>
    <property type="match status" value="1"/>
</dbReference>
<evidence type="ECO:0000256" key="15">
    <source>
        <dbReference type="SAM" id="SignalP"/>
    </source>
</evidence>
<dbReference type="STRING" id="1182544.W9WN38"/>
<dbReference type="GeneID" id="19178567"/>
<evidence type="ECO:0000256" key="3">
    <source>
        <dbReference type="ARBA" id="ARBA00009809"/>
    </source>
</evidence>
<dbReference type="InterPro" id="IPR036833">
    <property type="entry name" value="BetaGal_dom3_sf"/>
</dbReference>
<evidence type="ECO:0000256" key="7">
    <source>
        <dbReference type="ARBA" id="ARBA00022801"/>
    </source>
</evidence>
<dbReference type="InterPro" id="IPR008979">
    <property type="entry name" value="Galactose-bd-like_sf"/>
</dbReference>
<evidence type="ECO:0000256" key="9">
    <source>
        <dbReference type="ARBA" id="ARBA00023180"/>
    </source>
</evidence>
<dbReference type="VEuPathDB" id="FungiDB:A1O7_03976"/>
<evidence type="ECO:0000259" key="16">
    <source>
        <dbReference type="SMART" id="SM01029"/>
    </source>
</evidence>
<dbReference type="SUPFAM" id="SSF51011">
    <property type="entry name" value="Glycosyl hydrolase domain"/>
    <property type="match status" value="1"/>
</dbReference>
<evidence type="ECO:0000256" key="8">
    <source>
        <dbReference type="ARBA" id="ARBA00023157"/>
    </source>
</evidence>
<dbReference type="EC" id="3.2.1.23" evidence="4 13"/>
<dbReference type="Proteomes" id="UP000019473">
    <property type="component" value="Unassembled WGS sequence"/>
</dbReference>
<evidence type="ECO:0000256" key="14">
    <source>
        <dbReference type="RuleBase" id="RU003679"/>
    </source>
</evidence>
<dbReference type="Pfam" id="PF13364">
    <property type="entry name" value="BetaGal_ABD2"/>
    <property type="match status" value="2"/>
</dbReference>
<sequence length="1013" mass="110478">MRLSIVWALIWAAAQAAALAVPVHDVGGLKIIEHPDPEKRQLLQNIVTWDNTSLFIRGERIMIFSGEFHPFRLPVPALWVDIFQKVKALGFNCVSYYLDWSLLEGKPGDFSAEGVLALQPFYDAATAAGVYLIARPGPYINAEASGGGFPGWLARLRGRLRTTDPDYIAATQNYVQNVASSIARAQITNGGPVILYQPENEYTGACCEVEFPNGQYMQGVIDQARSAGVVVPMISNDANAAGHNAPGTGVGQVDIYGHDNYPLGFDCSHPTVWPDAGLPTTYWQRHLNNSPSTPYSINEFQGGSFDPWGGPGFPKCEVLVNYEFVRVFYKNVLAAAAKIFNLYMIFGGTNWGNLGHPGGYTSYDYAAAISENRQVDRQKYSEIKLLANFVKVSPAYLTATPQEINTTAIFTDTSDLKVTSVATNGSIPTFYTVRHYNYSTLSSTSYRLLLPTSSGNLTIPQLGGSLTLSGRDSKIHAADYDLGGTNLLYTTAEILTWKVFGERTVLLVYGGEGEHHELAVTTSAAPSVIEGEAASVTTKQTGSTAIIAWDTSSTRLVVQVGQCEIYLLDKASAYDYWVPEVSDGESNSPFTTTESISTSIIVKAGYLVRQAYVQSSELHLTGDFNDTTTIEVIGVPESSKALYINGEPVQYSVNARGDWSTRITYQEPTITIPDLGSLAWKYADSLPEIQPGYDDSGWTSANLRYSNNTVRNLTTPTSLYSSDYGYHTGSLIYRGHFTAKDTTANFSINTQGGWAFGHSTWLDQSFLGSYAGVSTQNNTNATYTLSGLRVGAKHNITVLIDHMGMEESGTVGADKMKTPRGILDYALTGYDKSAVTWKLTGNLGGEDYVDRSRGPLNEGALYAERQGWHLPSPPSQSWESRSPMRPDGITEPGVGFFSTSFDLNVPTGWDVPMSFVFGNDTTPPVPYRAQLFVNGFQFGKYINHIGPQTRYPVPQGILNYYGTNWLALTLWAHESGGAGLSGFELVYDRPIATALRDIAFVGGQAYAPRPGAY</sequence>
<dbReference type="AlphaFoldDB" id="W9WN38"/>
<feature type="domain" description="Beta-galactosidase" evidence="16">
    <location>
        <begin position="396"/>
        <end position="576"/>
    </location>
</feature>
<keyword evidence="7 13" id="KW-0378">Hydrolase</keyword>
<dbReference type="SUPFAM" id="SSF49785">
    <property type="entry name" value="Galactose-binding domain-like"/>
    <property type="match status" value="2"/>
</dbReference>
<dbReference type="FunFam" id="2.60.120.260:FF:000065">
    <property type="entry name" value="Beta-galactosidase A"/>
    <property type="match status" value="1"/>
</dbReference>
<keyword evidence="18" id="KW-1185">Reference proteome</keyword>
<comment type="caution">
    <text evidence="17">The sequence shown here is derived from an EMBL/GenBank/DDBJ whole genome shotgun (WGS) entry which is preliminary data.</text>
</comment>
<evidence type="ECO:0000256" key="4">
    <source>
        <dbReference type="ARBA" id="ARBA00012756"/>
    </source>
</evidence>
<dbReference type="EMBL" id="AMGW01000003">
    <property type="protein sequence ID" value="EXJ59829.1"/>
    <property type="molecule type" value="Genomic_DNA"/>
</dbReference>
<dbReference type="FunFam" id="2.60.120.260:FF:000088">
    <property type="entry name" value="Beta-galactosidase A"/>
    <property type="match status" value="1"/>
</dbReference>
<keyword evidence="8" id="KW-1015">Disulfide bond</keyword>
<keyword evidence="9" id="KW-0325">Glycoprotein</keyword>
<evidence type="ECO:0000313" key="18">
    <source>
        <dbReference type="Proteomes" id="UP000019473"/>
    </source>
</evidence>
<dbReference type="FunFam" id="3.20.20.80:FF:000040">
    <property type="entry name" value="Beta-galactosidase A"/>
    <property type="match status" value="1"/>
</dbReference>
<dbReference type="InterPro" id="IPR031330">
    <property type="entry name" value="Gly_Hdrlase_35_cat"/>
</dbReference>
<evidence type="ECO:0000256" key="12">
    <source>
        <dbReference type="ARBA" id="ARBA00023326"/>
    </source>
</evidence>
<dbReference type="HOGENOM" id="CLU_005732_2_0_1"/>
<dbReference type="eggNOG" id="KOG0496">
    <property type="taxonomic scope" value="Eukaryota"/>
</dbReference>
<dbReference type="InterPro" id="IPR017853">
    <property type="entry name" value="GH"/>
</dbReference>
<gene>
    <name evidence="17" type="ORF">A1O7_03976</name>
</gene>
<protein>
    <recommendedName>
        <fullName evidence="4 13">Beta-galactosidase</fullName>
        <ecNumber evidence="4 13">3.2.1.23</ecNumber>
    </recommendedName>
</protein>
<dbReference type="RefSeq" id="XP_007756182.1">
    <property type="nucleotide sequence ID" value="XM_007757992.1"/>
</dbReference>
<dbReference type="Gene3D" id="2.102.20.10">
    <property type="entry name" value="Beta-galactosidase, domain 2"/>
    <property type="match status" value="1"/>
</dbReference>
<dbReference type="FunFam" id="2.102.20.10:FF:000001">
    <property type="entry name" value="Beta-galactosidase A"/>
    <property type="match status" value="1"/>
</dbReference>
<evidence type="ECO:0000256" key="6">
    <source>
        <dbReference type="ARBA" id="ARBA00022729"/>
    </source>
</evidence>
<accession>W9WN38</accession>
<dbReference type="Pfam" id="PF10435">
    <property type="entry name" value="BetaGal_dom2"/>
    <property type="match status" value="1"/>
</dbReference>
<evidence type="ECO:0000256" key="11">
    <source>
        <dbReference type="ARBA" id="ARBA00023295"/>
    </source>
</evidence>
<dbReference type="InterPro" id="IPR018954">
    <property type="entry name" value="Betagal_dom2"/>
</dbReference>
<dbReference type="InterPro" id="IPR025300">
    <property type="entry name" value="BetaGal_jelly_roll_dom"/>
</dbReference>
<dbReference type="InterPro" id="IPR001944">
    <property type="entry name" value="Glycoside_Hdrlase_35"/>
</dbReference>